<proteinExistence type="predicted"/>
<accession>A0A3T0D7U0</accession>
<dbReference type="KEGG" id="ccha:ELD05_11460"/>
<sequence>MNKALVKLFTILAFLLVPMYIIWAIVDNTQQTKKISFPNNQRQYYITSASKETPKKGSKASNVYSTVYSGTSVEKVSDAIYIISSKNSDGTSSQKIYYKNKVLPSEMKYYNPVIRFIKQQILESNIFEQGLYDVYIEKIDLSSKYINAAVMFYPLEEIEKSKNSSMIEGEMIVLTLYVDRSKTPEEYSLLSVIKGEHSNDFFNVFLKSVYKFTVIKKGEK</sequence>
<keyword evidence="2" id="KW-1185">Reference proteome</keyword>
<dbReference type="EMBL" id="CP034791">
    <property type="protein sequence ID" value="AZT91197.1"/>
    <property type="molecule type" value="Genomic_DNA"/>
</dbReference>
<gene>
    <name evidence="1" type="ORF">ELD05_11460</name>
</gene>
<evidence type="ECO:0000313" key="1">
    <source>
        <dbReference type="EMBL" id="AZT91197.1"/>
    </source>
</evidence>
<dbReference type="Proteomes" id="UP000282930">
    <property type="component" value="Chromosome"/>
</dbReference>
<reference evidence="1 2" key="1">
    <citation type="submission" date="2018-12" db="EMBL/GenBank/DDBJ databases">
        <title>Genome sequence from the cellulolytic species, Caldicellulosiruptor changbaiensis.</title>
        <authorList>
            <person name="Blumer-Schuette S.E."/>
            <person name="Mendoza C."/>
        </authorList>
    </citation>
    <scope>NUCLEOTIDE SEQUENCE [LARGE SCALE GENOMIC DNA]</scope>
    <source>
        <strain evidence="1 2">CBS-Z</strain>
    </source>
</reference>
<evidence type="ECO:0000313" key="2">
    <source>
        <dbReference type="Proteomes" id="UP000282930"/>
    </source>
</evidence>
<dbReference type="AlphaFoldDB" id="A0A3T0D7U0"/>
<protein>
    <submittedName>
        <fullName evidence="1">Uncharacterized protein</fullName>
    </submittedName>
</protein>
<organism evidence="1 2">
    <name type="scientific">Caldicellulosiruptor changbaiensis</name>
    <dbReference type="NCBI Taxonomy" id="1222016"/>
    <lineage>
        <taxon>Bacteria</taxon>
        <taxon>Bacillati</taxon>
        <taxon>Bacillota</taxon>
        <taxon>Bacillota incertae sedis</taxon>
        <taxon>Caldicellulosiruptorales</taxon>
        <taxon>Caldicellulosiruptoraceae</taxon>
        <taxon>Caldicellulosiruptor</taxon>
    </lineage>
</organism>
<dbReference type="RefSeq" id="WP_127352533.1">
    <property type="nucleotide sequence ID" value="NZ_CP034791.1"/>
</dbReference>
<name>A0A3T0D7U0_9FIRM</name>